<keyword evidence="1" id="KW-0812">Transmembrane</keyword>
<evidence type="ECO:0000313" key="2">
    <source>
        <dbReference type="EMBL" id="AAW87725.1"/>
    </source>
</evidence>
<organism evidence="2 3">
    <name type="scientific">Aliivibrio fischeri (strain ATCC 700601 / ES114)</name>
    <name type="common">Vibrio fischeri</name>
    <dbReference type="NCBI Taxonomy" id="312309"/>
    <lineage>
        <taxon>Bacteria</taxon>
        <taxon>Pseudomonadati</taxon>
        <taxon>Pseudomonadota</taxon>
        <taxon>Gammaproteobacteria</taxon>
        <taxon>Vibrionales</taxon>
        <taxon>Vibrionaceae</taxon>
        <taxon>Aliivibrio</taxon>
    </lineage>
</organism>
<dbReference type="RefSeq" id="WP_011263493.1">
    <property type="nucleotide sequence ID" value="NC_006841.2"/>
</dbReference>
<dbReference type="Proteomes" id="UP000000537">
    <property type="component" value="Chromosome II"/>
</dbReference>
<dbReference type="GeneID" id="54165976"/>
<sequence>MNGIWRVVFSCTLTAIFTAVIGYLLYLEQVKVPKLDIHKKFESNYFSKPKFPDDEIRLIVNNAEKEKIGIMYVSLVNFSTKDLLDLPVTIIIEPENVKEFKVLAHAVVGEHETTDSVIQTKKMVFDGNKYYFNFIAQAINRVDGPEPGLQLRLLFEGTEEPKVKVSAIGIDTREYDIDNSPSSSRDSIKTTSWLVLFMLSFVLIVVVVTGMFIMPAVSLFSHKSDVKFRKKRATALFHVIKENNLNPELDDEKLSNYVTELLYQERLRNWNGLSVILKWTSAMIPPNKEDHRPAI</sequence>
<reference evidence="2 3" key="2">
    <citation type="journal article" date="2008" name="BMC Genomics">
        <title>Comparative genomics-based investigation of resequencing targets in Vibrio fischeri: focus on point miscalls and artefactual expansions.</title>
        <authorList>
            <person name="Mandel M.J."/>
            <person name="Stabb E.V."/>
            <person name="Ruby E.G."/>
        </authorList>
    </citation>
    <scope>NUCLEOTIDE SEQUENCE [LARGE SCALE GENOMIC DNA]</scope>
    <source>
        <strain evidence="3">ATCC 700601 / ES114</strain>
    </source>
</reference>
<keyword evidence="1" id="KW-0472">Membrane</keyword>
<dbReference type="OrthoDB" id="9985708at2"/>
<proteinExistence type="predicted"/>
<gene>
    <name evidence="2" type="ordered locus">VF_A0655</name>
</gene>
<reference evidence="2 3" key="1">
    <citation type="journal article" date="2005" name="Proc. Natl. Acad. Sci. U.S.A.">
        <title>Complete genome sequence of Vibrio fischeri: a symbiotic bacterium with pathogenic congeners.</title>
        <authorList>
            <person name="Ruby E.G."/>
            <person name="Urbanowski M."/>
            <person name="Campbell J."/>
            <person name="Dunn A."/>
            <person name="Faini M."/>
            <person name="Gunsalus R."/>
            <person name="Lostroh P."/>
            <person name="Lupp C."/>
            <person name="McCann J."/>
            <person name="Millikan D."/>
            <person name="Schaefer A."/>
            <person name="Stabb E."/>
            <person name="Stevens A."/>
            <person name="Visick K."/>
            <person name="Whistler C."/>
            <person name="Greenberg E.P."/>
        </authorList>
    </citation>
    <scope>NUCLEOTIDE SEQUENCE [LARGE SCALE GENOMIC DNA]</scope>
    <source>
        <strain evidence="3">ATCC 700601 / ES114</strain>
    </source>
</reference>
<name>Q5DZS1_ALIF1</name>
<dbReference type="HOGENOM" id="CLU_943162_0_0_6"/>
<accession>Q5DZS1</accession>
<feature type="transmembrane region" description="Helical" evidence="1">
    <location>
        <begin position="193"/>
        <end position="220"/>
    </location>
</feature>
<dbReference type="EMBL" id="CP000021">
    <property type="protein sequence ID" value="AAW87725.1"/>
    <property type="molecule type" value="Genomic_DNA"/>
</dbReference>
<evidence type="ECO:0000256" key="1">
    <source>
        <dbReference type="SAM" id="Phobius"/>
    </source>
</evidence>
<dbReference type="KEGG" id="vfi:VF_A0655"/>
<evidence type="ECO:0000313" key="3">
    <source>
        <dbReference type="Proteomes" id="UP000000537"/>
    </source>
</evidence>
<feature type="transmembrane region" description="Helical" evidence="1">
    <location>
        <begin position="7"/>
        <end position="26"/>
    </location>
</feature>
<keyword evidence="1" id="KW-1133">Transmembrane helix</keyword>
<dbReference type="EnsemblBacteria" id="AAW87725">
    <property type="protein sequence ID" value="AAW87725"/>
    <property type="gene ID" value="VF_A0655"/>
</dbReference>
<dbReference type="PATRIC" id="fig|312309.11.peg.3257"/>
<protein>
    <submittedName>
        <fullName evidence="2">Uncharacterized protein</fullName>
    </submittedName>
</protein>
<dbReference type="AlphaFoldDB" id="Q5DZS1"/>
<keyword evidence="3" id="KW-1185">Reference proteome</keyword>